<protein>
    <submittedName>
        <fullName evidence="2">Uncharacterized protein</fullName>
    </submittedName>
</protein>
<reference evidence="2 3" key="1">
    <citation type="submission" date="2017-06" db="EMBL/GenBank/DDBJ databases">
        <title>Comparative genomic analysis of Ambrosia Fusariam Clade fungi.</title>
        <authorList>
            <person name="Stajich J.E."/>
            <person name="Carrillo J."/>
            <person name="Kijimoto T."/>
            <person name="Eskalen A."/>
            <person name="O'Donnell K."/>
            <person name="Kasson M."/>
        </authorList>
    </citation>
    <scope>NUCLEOTIDE SEQUENCE [LARGE SCALE GENOMIC DNA]</scope>
    <source>
        <strain evidence="2">UCR3666</strain>
    </source>
</reference>
<keyword evidence="3" id="KW-1185">Reference proteome</keyword>
<feature type="region of interest" description="Disordered" evidence="1">
    <location>
        <begin position="1"/>
        <end position="27"/>
    </location>
</feature>
<dbReference type="EMBL" id="NKUJ01000323">
    <property type="protein sequence ID" value="RMJ07761.1"/>
    <property type="molecule type" value="Genomic_DNA"/>
</dbReference>
<dbReference type="OrthoDB" id="1729737at2759"/>
<sequence>MHPGGVFDCSSGSSSFGDDSDEMDDQEFDNVFESRRDVTDNSVSWTEAMNAQSQNNLNLFELPESPRERLHSHFCSGIVSALKQAMQQCSATKELSNHHQALVIDTLMMMQYFKVHFARKRDLWDMMVGKAEIALLRILQFSLEDDDALEPFDMILECSTAHAHFLPGEKLPDDGRPGPFPPSTAMKSCLACATAPDTDVSAHKGSHPEGPMALDCPFQNCEEIETEWNDWDKLWEHQVMSGHVVCRKREWFGNLDDEFSE</sequence>
<comment type="caution">
    <text evidence="2">The sequence shown here is derived from an EMBL/GenBank/DDBJ whole genome shotgun (WGS) entry which is preliminary data.</text>
</comment>
<proteinExistence type="predicted"/>
<organism evidence="2 3">
    <name type="scientific">Fusarium kuroshium</name>
    <dbReference type="NCBI Taxonomy" id="2010991"/>
    <lineage>
        <taxon>Eukaryota</taxon>
        <taxon>Fungi</taxon>
        <taxon>Dikarya</taxon>
        <taxon>Ascomycota</taxon>
        <taxon>Pezizomycotina</taxon>
        <taxon>Sordariomycetes</taxon>
        <taxon>Hypocreomycetidae</taxon>
        <taxon>Hypocreales</taxon>
        <taxon>Nectriaceae</taxon>
        <taxon>Fusarium</taxon>
        <taxon>Fusarium solani species complex</taxon>
    </lineage>
</organism>
<feature type="compositionally biased region" description="Acidic residues" evidence="1">
    <location>
        <begin position="18"/>
        <end position="27"/>
    </location>
</feature>
<evidence type="ECO:0000256" key="1">
    <source>
        <dbReference type="SAM" id="MobiDB-lite"/>
    </source>
</evidence>
<gene>
    <name evidence="2" type="ORF">CDV36_012654</name>
</gene>
<dbReference type="AlphaFoldDB" id="A0A3M2RR07"/>
<dbReference type="STRING" id="2010991.A0A3M2RR07"/>
<name>A0A3M2RR07_9HYPO</name>
<accession>A0A3M2RR07</accession>
<dbReference type="Proteomes" id="UP000277212">
    <property type="component" value="Unassembled WGS sequence"/>
</dbReference>
<evidence type="ECO:0000313" key="3">
    <source>
        <dbReference type="Proteomes" id="UP000277212"/>
    </source>
</evidence>
<evidence type="ECO:0000313" key="2">
    <source>
        <dbReference type="EMBL" id="RMJ07761.1"/>
    </source>
</evidence>